<dbReference type="HOGENOM" id="CLU_039781_1_0_2"/>
<dbReference type="PANTHER" id="PTHR11703:SF0">
    <property type="entry name" value="DEOXYHYPUSINE SYNTHASE"/>
    <property type="match status" value="1"/>
</dbReference>
<organism evidence="13 14">
    <name type="scientific">Ignisphaera aggregans (strain DSM 17230 / JCM 13409 / AQ1.S1)</name>
    <dbReference type="NCBI Taxonomy" id="583356"/>
    <lineage>
        <taxon>Archaea</taxon>
        <taxon>Thermoproteota</taxon>
        <taxon>Thermoprotei</taxon>
        <taxon>Desulfurococcales</taxon>
        <taxon>Desulfurococcaceae</taxon>
        <taxon>Ignisphaera</taxon>
    </lineage>
</organism>
<dbReference type="KEGG" id="iag:Igag_0062"/>
<dbReference type="EC" id="2.5.1.46" evidence="6 11"/>
<keyword evidence="9 11" id="KW-0386">Hypusine biosynthesis</keyword>
<accession>E0SPH2</accession>
<gene>
    <name evidence="11" type="primary">dys</name>
    <name evidence="13" type="ordered locus">Igag_0062</name>
</gene>
<comment type="cofactor">
    <cofactor evidence="2 11">
        <name>NAD(+)</name>
        <dbReference type="ChEBI" id="CHEBI:57540"/>
    </cofactor>
</comment>
<name>E0SPH2_IGNAA</name>
<dbReference type="NCBIfam" id="NF002294">
    <property type="entry name" value="PRK01221.1"/>
    <property type="match status" value="1"/>
</dbReference>
<dbReference type="SUPFAM" id="SSF52467">
    <property type="entry name" value="DHS-like NAD/FAD-binding domain"/>
    <property type="match status" value="1"/>
</dbReference>
<evidence type="ECO:0000256" key="9">
    <source>
        <dbReference type="ARBA" id="ARBA00023256"/>
    </source>
</evidence>
<comment type="function">
    <text evidence="3 11">Catalyzes the NAD-dependent oxidative cleavage of spermidine and the subsequent transfer of the butylamine moiety of spermidine to the epsilon-amino group of a specific lysine residue of the eIF-5A precursor protein to form the intermediate deoxyhypusine residue.</text>
</comment>
<evidence type="ECO:0000256" key="12">
    <source>
        <dbReference type="SAM" id="Phobius"/>
    </source>
</evidence>
<dbReference type="FunFam" id="3.40.910.10:FF:000010">
    <property type="entry name" value="Deoxyhypusine synthase"/>
    <property type="match status" value="1"/>
</dbReference>
<dbReference type="PANTHER" id="PTHR11703">
    <property type="entry name" value="DEOXYHYPUSINE SYNTHASE"/>
    <property type="match status" value="1"/>
</dbReference>
<dbReference type="InterPro" id="IPR029035">
    <property type="entry name" value="DHS-like_NAD/FAD-binding_dom"/>
</dbReference>
<feature type="active site" description="Nucleophile" evidence="11">
    <location>
        <position position="281"/>
    </location>
</feature>
<proteinExistence type="inferred from homology"/>
<keyword evidence="12" id="KW-0812">Transmembrane</keyword>
<dbReference type="Pfam" id="PF01916">
    <property type="entry name" value="DS"/>
    <property type="match status" value="1"/>
</dbReference>
<keyword evidence="14" id="KW-1185">Reference proteome</keyword>
<evidence type="ECO:0000256" key="6">
    <source>
        <dbReference type="ARBA" id="ARBA00012683"/>
    </source>
</evidence>
<evidence type="ECO:0000256" key="3">
    <source>
        <dbReference type="ARBA" id="ARBA00002823"/>
    </source>
</evidence>
<evidence type="ECO:0000256" key="1">
    <source>
        <dbReference type="ARBA" id="ARBA00000952"/>
    </source>
</evidence>
<evidence type="ECO:0000256" key="8">
    <source>
        <dbReference type="ARBA" id="ARBA00023027"/>
    </source>
</evidence>
<evidence type="ECO:0000313" key="13">
    <source>
        <dbReference type="EMBL" id="ADM26915.1"/>
    </source>
</evidence>
<evidence type="ECO:0000256" key="4">
    <source>
        <dbReference type="ARBA" id="ARBA00005041"/>
    </source>
</evidence>
<dbReference type="GO" id="GO:0005737">
    <property type="term" value="C:cytoplasm"/>
    <property type="evidence" value="ECO:0007669"/>
    <property type="project" value="TreeGrafter"/>
</dbReference>
<dbReference type="AlphaFoldDB" id="E0SPH2"/>
<evidence type="ECO:0000256" key="7">
    <source>
        <dbReference type="ARBA" id="ARBA00022679"/>
    </source>
</evidence>
<dbReference type="InterPro" id="IPR036982">
    <property type="entry name" value="Deoxyhypusine_synthase_sf"/>
</dbReference>
<keyword evidence="12" id="KW-1133">Transmembrane helix</keyword>
<dbReference type="HAMAP" id="MF_00153">
    <property type="entry name" value="DHS"/>
    <property type="match status" value="1"/>
</dbReference>
<keyword evidence="8 11" id="KW-0520">NAD</keyword>
<comment type="catalytic activity">
    <reaction evidence="1 11">
        <text>[eIF5A protein]-L-lysine + spermidine = [eIF5A protein]-deoxyhypusine + propane-1,3-diamine</text>
        <dbReference type="Rhea" id="RHEA:33299"/>
        <dbReference type="Rhea" id="RHEA-COMP:10143"/>
        <dbReference type="Rhea" id="RHEA-COMP:10144"/>
        <dbReference type="ChEBI" id="CHEBI:29969"/>
        <dbReference type="ChEBI" id="CHEBI:57484"/>
        <dbReference type="ChEBI" id="CHEBI:57834"/>
        <dbReference type="ChEBI" id="CHEBI:82657"/>
        <dbReference type="EC" id="2.5.1.46"/>
    </reaction>
</comment>
<sequence length="309" mass="34709">MMESVKDVKLYRGMDIEKLIEIYKDIHGFMASHLYEAIEIVREIKKSCDVRIISFTGNIVSTGVRGIIAQLLKEKIFNVVITTCGTLDHDIARSYGGRYLKGFFDANDIELHREGIHRLGNIFIPIDSYGPIIESVVRKVLQELLDTYGKDISWGIREIISEIGKRIDDENSILRSAYMSNIPIYVPGFLDGAFGTALYMFTQFNPIKIDVFKDQKELSDIVFGAKCIGALILGGGISKHHTLWWAQFHGGLDYAVYVTTATEWDGSLSGARPREAISWGKIKEVARNVVVYADVTLVLPLIAYAALYM</sequence>
<comment type="similarity">
    <text evidence="5 11">Belongs to the deoxyhypusine synthase family.</text>
</comment>
<dbReference type="STRING" id="583356.Igag_0062"/>
<dbReference type="Gene3D" id="3.40.910.10">
    <property type="entry name" value="Deoxyhypusine synthase"/>
    <property type="match status" value="1"/>
</dbReference>
<comment type="pathway">
    <text evidence="4 11">Protein modification; eIF5A hypusination.</text>
</comment>
<dbReference type="Proteomes" id="UP000001304">
    <property type="component" value="Chromosome"/>
</dbReference>
<feature type="transmembrane region" description="Helical" evidence="12">
    <location>
        <begin position="289"/>
        <end position="307"/>
    </location>
</feature>
<dbReference type="GO" id="GO:0034038">
    <property type="term" value="F:deoxyhypusine synthase activity"/>
    <property type="evidence" value="ECO:0007669"/>
    <property type="project" value="UniProtKB-UniRule"/>
</dbReference>
<dbReference type="EMBL" id="CP002098">
    <property type="protein sequence ID" value="ADM26915.1"/>
    <property type="molecule type" value="Genomic_DNA"/>
</dbReference>
<keyword evidence="7 11" id="KW-0808">Transferase</keyword>
<evidence type="ECO:0000256" key="2">
    <source>
        <dbReference type="ARBA" id="ARBA00001911"/>
    </source>
</evidence>
<keyword evidence="12" id="KW-0472">Membrane</keyword>
<protein>
    <recommendedName>
        <fullName evidence="10 11">Probable deoxyhypusine synthase</fullName>
        <shortName evidence="11">DHS</shortName>
        <ecNumber evidence="6 11">2.5.1.46</ecNumber>
    </recommendedName>
</protein>
<dbReference type="InterPro" id="IPR002773">
    <property type="entry name" value="Deoxyhypusine_synthase"/>
</dbReference>
<reference evidence="13 14" key="1">
    <citation type="journal article" date="2010" name="Stand. Genomic Sci.">
        <title>Complete genome sequence of Ignisphaera aggregans type strain (AQ1.S1).</title>
        <authorList>
            <person name="Goker M."/>
            <person name="Held B."/>
            <person name="Lapidus A."/>
            <person name="Nolan M."/>
            <person name="Spring S."/>
            <person name="Yasawong M."/>
            <person name="Lucas S."/>
            <person name="Glavina Del Rio T."/>
            <person name="Tice H."/>
            <person name="Cheng J.F."/>
            <person name="Goodwin L."/>
            <person name="Tapia R."/>
            <person name="Pitluck S."/>
            <person name="Liolios K."/>
            <person name="Ivanova N."/>
            <person name="Mavromatis K."/>
            <person name="Mikhailova N."/>
            <person name="Pati A."/>
            <person name="Chen A."/>
            <person name="Palaniappan K."/>
            <person name="Brambilla E."/>
            <person name="Land M."/>
            <person name="Hauser L."/>
            <person name="Chang Y.J."/>
            <person name="Jeffries C.D."/>
            <person name="Brettin T."/>
            <person name="Detter J.C."/>
            <person name="Han C."/>
            <person name="Rohde M."/>
            <person name="Sikorski J."/>
            <person name="Woyke T."/>
            <person name="Bristow J."/>
            <person name="Eisen J.A."/>
            <person name="Markowitz V."/>
            <person name="Hugenholtz P."/>
            <person name="Kyrpides N.C."/>
            <person name="Klenk H.P."/>
        </authorList>
    </citation>
    <scope>NUCLEOTIDE SEQUENCE [LARGE SCALE GENOMIC DNA]</scope>
    <source>
        <strain evidence="14">DSM 17230 / JCM 13409 / AQ1.S1</strain>
    </source>
</reference>
<evidence type="ECO:0000256" key="11">
    <source>
        <dbReference type="HAMAP-Rule" id="MF_00153"/>
    </source>
</evidence>
<dbReference type="InterPro" id="IPR022899">
    <property type="entry name" value="Deoxyhypus_synthase_arc"/>
</dbReference>
<evidence type="ECO:0000256" key="10">
    <source>
        <dbReference type="ARBA" id="ARBA00039467"/>
    </source>
</evidence>
<dbReference type="UniPathway" id="UPA00354"/>
<evidence type="ECO:0000256" key="5">
    <source>
        <dbReference type="ARBA" id="ARBA00009892"/>
    </source>
</evidence>
<evidence type="ECO:0000313" key="14">
    <source>
        <dbReference type="Proteomes" id="UP000001304"/>
    </source>
</evidence>